<evidence type="ECO:0000259" key="8">
    <source>
        <dbReference type="PROSITE" id="PS51007"/>
    </source>
</evidence>
<dbReference type="EMBL" id="JBHLZN010000006">
    <property type="protein sequence ID" value="MFB9887779.1"/>
    <property type="molecule type" value="Genomic_DNA"/>
</dbReference>
<evidence type="ECO:0000313" key="9">
    <source>
        <dbReference type="EMBL" id="MFB9887779.1"/>
    </source>
</evidence>
<dbReference type="InterPro" id="IPR036909">
    <property type="entry name" value="Cyt_c-like_dom_sf"/>
</dbReference>
<evidence type="ECO:0000256" key="6">
    <source>
        <dbReference type="PROSITE-ProRule" id="PRU00433"/>
    </source>
</evidence>
<dbReference type="Pfam" id="PF13442">
    <property type="entry name" value="Cytochrome_CBB3"/>
    <property type="match status" value="1"/>
</dbReference>
<dbReference type="PRINTS" id="PR00607">
    <property type="entry name" value="CYTCHROMECIE"/>
</dbReference>
<dbReference type="PANTHER" id="PTHR40942:SF4">
    <property type="entry name" value="CYTOCHROME C5"/>
    <property type="match status" value="1"/>
</dbReference>
<keyword evidence="7" id="KW-0732">Signal</keyword>
<evidence type="ECO:0000256" key="7">
    <source>
        <dbReference type="SAM" id="SignalP"/>
    </source>
</evidence>
<evidence type="ECO:0000313" key="10">
    <source>
        <dbReference type="Proteomes" id="UP001589628"/>
    </source>
</evidence>
<name>A0ABV5ZGZ5_9GAMM</name>
<evidence type="ECO:0000256" key="3">
    <source>
        <dbReference type="ARBA" id="ARBA00022723"/>
    </source>
</evidence>
<evidence type="ECO:0000256" key="4">
    <source>
        <dbReference type="ARBA" id="ARBA00022982"/>
    </source>
</evidence>
<dbReference type="Gene3D" id="1.10.760.10">
    <property type="entry name" value="Cytochrome c-like domain"/>
    <property type="match status" value="1"/>
</dbReference>
<evidence type="ECO:0000256" key="2">
    <source>
        <dbReference type="ARBA" id="ARBA00022617"/>
    </source>
</evidence>
<keyword evidence="4" id="KW-0249">Electron transport</keyword>
<keyword evidence="10" id="KW-1185">Reference proteome</keyword>
<comment type="caution">
    <text evidence="9">The sequence shown here is derived from an EMBL/GenBank/DDBJ whole genome shotgun (WGS) entry which is preliminary data.</text>
</comment>
<evidence type="ECO:0000256" key="5">
    <source>
        <dbReference type="ARBA" id="ARBA00023004"/>
    </source>
</evidence>
<protein>
    <submittedName>
        <fullName evidence="9">C-type cytochrome</fullName>
    </submittedName>
</protein>
<keyword evidence="1" id="KW-0813">Transport</keyword>
<dbReference type="SUPFAM" id="SSF46626">
    <property type="entry name" value="Cytochrome c"/>
    <property type="match status" value="1"/>
</dbReference>
<dbReference type="PANTHER" id="PTHR40942">
    <property type="match status" value="1"/>
</dbReference>
<dbReference type="InterPro" id="IPR002323">
    <property type="entry name" value="Cyt_CIE"/>
</dbReference>
<keyword evidence="2 6" id="KW-0349">Heme</keyword>
<proteinExistence type="predicted"/>
<evidence type="ECO:0000256" key="1">
    <source>
        <dbReference type="ARBA" id="ARBA00022448"/>
    </source>
</evidence>
<gene>
    <name evidence="9" type="ORF">ACFFLH_15295</name>
</gene>
<feature type="domain" description="Cytochrome c" evidence="8">
    <location>
        <begin position="61"/>
        <end position="140"/>
    </location>
</feature>
<dbReference type="RefSeq" id="WP_342667446.1">
    <property type="nucleotide sequence ID" value="NZ_JBHLZN010000006.1"/>
</dbReference>
<dbReference type="Proteomes" id="UP001589628">
    <property type="component" value="Unassembled WGS sequence"/>
</dbReference>
<keyword evidence="3 6" id="KW-0479">Metal-binding</keyword>
<feature type="chain" id="PRO_5047184162" evidence="7">
    <location>
        <begin position="25"/>
        <end position="141"/>
    </location>
</feature>
<dbReference type="PROSITE" id="PS51007">
    <property type="entry name" value="CYTC"/>
    <property type="match status" value="1"/>
</dbReference>
<reference evidence="9 10" key="1">
    <citation type="submission" date="2024-09" db="EMBL/GenBank/DDBJ databases">
        <authorList>
            <person name="Sun Q."/>
            <person name="Mori K."/>
        </authorList>
    </citation>
    <scope>NUCLEOTIDE SEQUENCE [LARGE SCALE GENOMIC DNA]</scope>
    <source>
        <strain evidence="9 10">ATCC 51285</strain>
    </source>
</reference>
<feature type="signal peptide" evidence="7">
    <location>
        <begin position="1"/>
        <end position="24"/>
    </location>
</feature>
<accession>A0ABV5ZGZ5</accession>
<sequence>MIALKRVAMLAAGMGLMVSAVAQADHNSSHSIADRVKPAYSVCLEGEECASQVAAAPAAASGPRSGADVYAASCQACHAVGVAGAPKFGTSDWTERAAKGMDTLLANAINGINAMPPRGTCATCSDEEIQASIQHMLDSAP</sequence>
<keyword evidence="5 6" id="KW-0408">Iron</keyword>
<organism evidence="9 10">
    <name type="scientific">Balneatrix alpica</name>
    <dbReference type="NCBI Taxonomy" id="75684"/>
    <lineage>
        <taxon>Bacteria</taxon>
        <taxon>Pseudomonadati</taxon>
        <taxon>Pseudomonadota</taxon>
        <taxon>Gammaproteobacteria</taxon>
        <taxon>Oceanospirillales</taxon>
        <taxon>Balneatrichaceae</taxon>
        <taxon>Balneatrix</taxon>
    </lineage>
</organism>
<dbReference type="InterPro" id="IPR009056">
    <property type="entry name" value="Cyt_c-like_dom"/>
</dbReference>